<dbReference type="Gene3D" id="1.25.40.10">
    <property type="entry name" value="Tetratricopeptide repeat domain"/>
    <property type="match status" value="1"/>
</dbReference>
<name>A0AAV1YMH2_LUPLU</name>
<dbReference type="PANTHER" id="PTHR47594">
    <property type="entry name" value="PPR CONTAINING PLANT-LIKE PROTEIN"/>
    <property type="match status" value="1"/>
</dbReference>
<dbReference type="PANTHER" id="PTHR47594:SF3">
    <property type="entry name" value="PROTEIN THYLAKOID ASSEMBLY 8, CHLOROPLASTIC"/>
    <property type="match status" value="1"/>
</dbReference>
<dbReference type="GO" id="GO:0009658">
    <property type="term" value="P:chloroplast organization"/>
    <property type="evidence" value="ECO:0007669"/>
    <property type="project" value="InterPro"/>
</dbReference>
<dbReference type="GO" id="GO:0000373">
    <property type="term" value="P:Group II intron splicing"/>
    <property type="evidence" value="ECO:0007669"/>
    <property type="project" value="InterPro"/>
</dbReference>
<proteinExistence type="predicted"/>
<dbReference type="AlphaFoldDB" id="A0AAV1YMH2"/>
<keyword evidence="2" id="KW-1185">Reference proteome</keyword>
<reference evidence="1 2" key="1">
    <citation type="submission" date="2024-03" db="EMBL/GenBank/DDBJ databases">
        <authorList>
            <person name="Martinez-Hernandez J."/>
        </authorList>
    </citation>
    <scope>NUCLEOTIDE SEQUENCE [LARGE SCALE GENOMIC DNA]</scope>
</reference>
<dbReference type="InterPro" id="IPR044190">
    <property type="entry name" value="THA8-like"/>
</dbReference>
<dbReference type="EMBL" id="CAXHTB010000026">
    <property type="protein sequence ID" value="CAL0335231.1"/>
    <property type="molecule type" value="Genomic_DNA"/>
</dbReference>
<accession>A0AAV1YMH2</accession>
<dbReference type="GO" id="GO:0003723">
    <property type="term" value="F:RNA binding"/>
    <property type="evidence" value="ECO:0007669"/>
    <property type="project" value="InterPro"/>
</dbReference>
<organism evidence="1 2">
    <name type="scientific">Lupinus luteus</name>
    <name type="common">European yellow lupine</name>
    <dbReference type="NCBI Taxonomy" id="3873"/>
    <lineage>
        <taxon>Eukaryota</taxon>
        <taxon>Viridiplantae</taxon>
        <taxon>Streptophyta</taxon>
        <taxon>Embryophyta</taxon>
        <taxon>Tracheophyta</taxon>
        <taxon>Spermatophyta</taxon>
        <taxon>Magnoliopsida</taxon>
        <taxon>eudicotyledons</taxon>
        <taxon>Gunneridae</taxon>
        <taxon>Pentapetalae</taxon>
        <taxon>rosids</taxon>
        <taxon>fabids</taxon>
        <taxon>Fabales</taxon>
        <taxon>Fabaceae</taxon>
        <taxon>Papilionoideae</taxon>
        <taxon>50 kb inversion clade</taxon>
        <taxon>genistoids sensu lato</taxon>
        <taxon>core genistoids</taxon>
        <taxon>Genisteae</taxon>
        <taxon>Lupinus</taxon>
    </lineage>
</organism>
<dbReference type="Proteomes" id="UP001497480">
    <property type="component" value="Unassembled WGS sequence"/>
</dbReference>
<dbReference type="InterPro" id="IPR011990">
    <property type="entry name" value="TPR-like_helical_dom_sf"/>
</dbReference>
<protein>
    <submittedName>
        <fullName evidence="1">Uncharacterized protein</fullName>
    </submittedName>
</protein>
<gene>
    <name evidence="1" type="ORF">LLUT_LOCUS36291</name>
</gene>
<evidence type="ECO:0000313" key="1">
    <source>
        <dbReference type="EMBL" id="CAL0335231.1"/>
    </source>
</evidence>
<evidence type="ECO:0000313" key="2">
    <source>
        <dbReference type="Proteomes" id="UP001497480"/>
    </source>
</evidence>
<comment type="caution">
    <text evidence="1">The sequence shown here is derived from an EMBL/GenBank/DDBJ whole genome shotgun (WGS) entry which is preliminary data.</text>
</comment>
<sequence>MASTLYQNLTFLKPLSPATSAAATRRIYIPVRCATSRSRRLPLLKGRILSIESLQAIQTLKRLYRTNPPNLSHALSTTLTRLIKSDLDATLRELLRQQQCTLALRVFHTRRTEYGADLTLHAEIAKELANCGMVEDLDDFIVDLEENCEIDCGDYKGLVNLVKVVIEAKRRESTVRIYRLMKKCGWGSVVEPDEYVVRVLVNGLKGFDEIALAEEVQNECNRAFANFSRGILGKLRV</sequence>